<protein>
    <submittedName>
        <fullName evidence="1">Uncharacterized protein</fullName>
    </submittedName>
</protein>
<keyword evidence="2" id="KW-1185">Reference proteome</keyword>
<reference evidence="1 2" key="1">
    <citation type="submission" date="2021-06" db="EMBL/GenBank/DDBJ databases">
        <title>Caerostris darwini draft genome.</title>
        <authorList>
            <person name="Kono N."/>
            <person name="Arakawa K."/>
        </authorList>
    </citation>
    <scope>NUCLEOTIDE SEQUENCE [LARGE SCALE GENOMIC DNA]</scope>
</reference>
<evidence type="ECO:0000313" key="1">
    <source>
        <dbReference type="EMBL" id="GIY23817.1"/>
    </source>
</evidence>
<dbReference type="EMBL" id="BPLQ01006587">
    <property type="protein sequence ID" value="GIY23817.1"/>
    <property type="molecule type" value="Genomic_DNA"/>
</dbReference>
<proteinExistence type="predicted"/>
<dbReference type="Proteomes" id="UP001054837">
    <property type="component" value="Unassembled WGS sequence"/>
</dbReference>
<sequence>MKCALQTPSPVDRRKHCAVSSASTEHYSGQIVLFKGPHLWVGNALLALPRYPFQRFANCLELCFCPSPLVVPILSFTIESVFEGEHLA</sequence>
<organism evidence="1 2">
    <name type="scientific">Caerostris darwini</name>
    <dbReference type="NCBI Taxonomy" id="1538125"/>
    <lineage>
        <taxon>Eukaryota</taxon>
        <taxon>Metazoa</taxon>
        <taxon>Ecdysozoa</taxon>
        <taxon>Arthropoda</taxon>
        <taxon>Chelicerata</taxon>
        <taxon>Arachnida</taxon>
        <taxon>Araneae</taxon>
        <taxon>Araneomorphae</taxon>
        <taxon>Entelegynae</taxon>
        <taxon>Araneoidea</taxon>
        <taxon>Araneidae</taxon>
        <taxon>Caerostris</taxon>
    </lineage>
</organism>
<comment type="caution">
    <text evidence="1">The sequence shown here is derived from an EMBL/GenBank/DDBJ whole genome shotgun (WGS) entry which is preliminary data.</text>
</comment>
<name>A0AAV4RUM5_9ARAC</name>
<evidence type="ECO:0000313" key="2">
    <source>
        <dbReference type="Proteomes" id="UP001054837"/>
    </source>
</evidence>
<dbReference type="AlphaFoldDB" id="A0AAV4RUM5"/>
<accession>A0AAV4RUM5</accession>
<gene>
    <name evidence="1" type="ORF">CDAR_44071</name>
</gene>